<dbReference type="SUPFAM" id="SSF51197">
    <property type="entry name" value="Clavaminate synthase-like"/>
    <property type="match status" value="1"/>
</dbReference>
<keyword evidence="2" id="KW-1185">Reference proteome</keyword>
<evidence type="ECO:0000313" key="1">
    <source>
        <dbReference type="EMBL" id="KAK6944846.1"/>
    </source>
</evidence>
<name>A0AAN8WBG4_9MAGN</name>
<evidence type="ECO:0000313" key="2">
    <source>
        <dbReference type="Proteomes" id="UP001370490"/>
    </source>
</evidence>
<gene>
    <name evidence="1" type="ORF">RJ641_025948</name>
</gene>
<protein>
    <submittedName>
        <fullName evidence="1">Uncharacterized protein</fullName>
    </submittedName>
</protein>
<proteinExistence type="predicted"/>
<accession>A0AAN8WBG4</accession>
<dbReference type="Gene3D" id="2.60.120.330">
    <property type="entry name" value="B-lactam Antibiotic, Isopenicillin N Synthase, Chain"/>
    <property type="match status" value="1"/>
</dbReference>
<dbReference type="InterPro" id="IPR027443">
    <property type="entry name" value="IPNS-like_sf"/>
</dbReference>
<organism evidence="1 2">
    <name type="scientific">Dillenia turbinata</name>
    <dbReference type="NCBI Taxonomy" id="194707"/>
    <lineage>
        <taxon>Eukaryota</taxon>
        <taxon>Viridiplantae</taxon>
        <taxon>Streptophyta</taxon>
        <taxon>Embryophyta</taxon>
        <taxon>Tracheophyta</taxon>
        <taxon>Spermatophyta</taxon>
        <taxon>Magnoliopsida</taxon>
        <taxon>eudicotyledons</taxon>
        <taxon>Gunneridae</taxon>
        <taxon>Pentapetalae</taxon>
        <taxon>Dilleniales</taxon>
        <taxon>Dilleniaceae</taxon>
        <taxon>Dillenia</taxon>
    </lineage>
</organism>
<sequence length="82" mass="9681">MIGITWKIENHGIDKEMMEKVKQLANMHYEEKMKNRFYDSDLAKGLEKKSLTSSADWESAFFICHRPTSNIHDFTDLSDKLR</sequence>
<dbReference type="EMBL" id="JBAMMX010000003">
    <property type="protein sequence ID" value="KAK6944846.1"/>
    <property type="molecule type" value="Genomic_DNA"/>
</dbReference>
<comment type="caution">
    <text evidence="1">The sequence shown here is derived from an EMBL/GenBank/DDBJ whole genome shotgun (WGS) entry which is preliminary data.</text>
</comment>
<dbReference type="AlphaFoldDB" id="A0AAN8WBG4"/>
<reference evidence="1 2" key="1">
    <citation type="submission" date="2023-12" db="EMBL/GenBank/DDBJ databases">
        <title>A high-quality genome assembly for Dillenia turbinata (Dilleniales).</title>
        <authorList>
            <person name="Chanderbali A."/>
        </authorList>
    </citation>
    <scope>NUCLEOTIDE SEQUENCE [LARGE SCALE GENOMIC DNA]</scope>
    <source>
        <strain evidence="1">LSX21</strain>
        <tissue evidence="1">Leaf</tissue>
    </source>
</reference>
<dbReference type="Proteomes" id="UP001370490">
    <property type="component" value="Unassembled WGS sequence"/>
</dbReference>